<dbReference type="Proteomes" id="UP001176940">
    <property type="component" value="Unassembled WGS sequence"/>
</dbReference>
<protein>
    <recommendedName>
        <fullName evidence="3">Fibrinogen C-terminal domain-containing protein</fullName>
    </recommendedName>
</protein>
<dbReference type="CDD" id="cd00087">
    <property type="entry name" value="FReD"/>
    <property type="match status" value="1"/>
</dbReference>
<reference evidence="4" key="1">
    <citation type="submission" date="2023-07" db="EMBL/GenBank/DDBJ databases">
        <authorList>
            <person name="Stuckert A."/>
        </authorList>
    </citation>
    <scope>NUCLEOTIDE SEQUENCE</scope>
</reference>
<dbReference type="EMBL" id="CAUEEQ010024286">
    <property type="protein sequence ID" value="CAJ0945638.1"/>
    <property type="molecule type" value="Genomic_DNA"/>
</dbReference>
<dbReference type="InterPro" id="IPR050373">
    <property type="entry name" value="Fibrinogen_C-term_domain"/>
</dbReference>
<comment type="caution">
    <text evidence="4">The sequence shown here is derived from an EMBL/GenBank/DDBJ whole genome shotgun (WGS) entry which is preliminary data.</text>
</comment>
<dbReference type="InterPro" id="IPR020837">
    <property type="entry name" value="Fibrinogen_CS"/>
</dbReference>
<sequence>MRRRCVARRKPDANMHNANVNSQCLVTEVKIVGNGDSDKLTILRGCPGFPGSPGQKGENGSPGEKDKFTLIKDLHLFSRKLILKKLHYKGQGDDEFTTVEEKEALADLEALILENNLGKLTFVSGRMVDFLDLRIRALPNGDITTDVFRKKTATNSVLHAHSAHLQSTIQGIPIGEKGLQGIPGKSGPPGVEGVKGSKGEMGQKGEKGDAFSDSVYAAKNCKELMDQGEVLSDWYTINPAGQKSLKVLCDMHTDGGGWIVFQRRWDGSVDFFRDWNSYKNGFGSRLNEFWLGNENLHMLTSSGTWEMRIDLKDFEKLQHYAKYASFQVLGEDENYKLILGDFKEGNAGNGMDVHADMPFSTKDKDSSASNCASLYKGGWWYGNCHHSNLNGPYQGGQHDSYADGINWAYGKGYHYSYRFSEMKIRPVQ</sequence>
<evidence type="ECO:0000256" key="1">
    <source>
        <dbReference type="ARBA" id="ARBA00023157"/>
    </source>
</evidence>
<evidence type="ECO:0000313" key="5">
    <source>
        <dbReference type="Proteomes" id="UP001176940"/>
    </source>
</evidence>
<gene>
    <name evidence="4" type="ORF">RIMI_LOCUS10966923</name>
</gene>
<proteinExistence type="predicted"/>
<dbReference type="InterPro" id="IPR002181">
    <property type="entry name" value="Fibrinogen_a/b/g_C_dom"/>
</dbReference>
<dbReference type="SUPFAM" id="SSF56496">
    <property type="entry name" value="Fibrinogen C-terminal domain-like"/>
    <property type="match status" value="1"/>
</dbReference>
<dbReference type="PANTHER" id="PTHR19143">
    <property type="entry name" value="FIBRINOGEN/TENASCIN/ANGIOPOEITIN"/>
    <property type="match status" value="1"/>
</dbReference>
<accession>A0ABN9LTN6</accession>
<feature type="region of interest" description="Disordered" evidence="2">
    <location>
        <begin position="180"/>
        <end position="207"/>
    </location>
</feature>
<dbReference type="NCBIfam" id="NF040941">
    <property type="entry name" value="GGGWT_bact"/>
    <property type="match status" value="1"/>
</dbReference>
<feature type="compositionally biased region" description="Basic and acidic residues" evidence="2">
    <location>
        <begin position="195"/>
        <end position="207"/>
    </location>
</feature>
<dbReference type="PANTHER" id="PTHR19143:SF460">
    <property type="entry name" value="FICOLIN-1 ISOFORM X1"/>
    <property type="match status" value="1"/>
</dbReference>
<dbReference type="Pfam" id="PF00147">
    <property type="entry name" value="Fibrinogen_C"/>
    <property type="match status" value="1"/>
</dbReference>
<dbReference type="SMART" id="SM00186">
    <property type="entry name" value="FBG"/>
    <property type="match status" value="1"/>
</dbReference>
<dbReference type="PROSITE" id="PS00514">
    <property type="entry name" value="FIBRINOGEN_C_1"/>
    <property type="match status" value="1"/>
</dbReference>
<dbReference type="InterPro" id="IPR014716">
    <property type="entry name" value="Fibrinogen_a/b/g_C_1"/>
</dbReference>
<dbReference type="InterPro" id="IPR036056">
    <property type="entry name" value="Fibrinogen-like_C"/>
</dbReference>
<evidence type="ECO:0000313" key="4">
    <source>
        <dbReference type="EMBL" id="CAJ0945638.1"/>
    </source>
</evidence>
<feature type="domain" description="Fibrinogen C-terminal" evidence="3">
    <location>
        <begin position="212"/>
        <end position="428"/>
    </location>
</feature>
<evidence type="ECO:0000256" key="2">
    <source>
        <dbReference type="SAM" id="MobiDB-lite"/>
    </source>
</evidence>
<name>A0ABN9LTN6_9NEOB</name>
<keyword evidence="1" id="KW-1015">Disulfide bond</keyword>
<dbReference type="PROSITE" id="PS51406">
    <property type="entry name" value="FIBRINOGEN_C_2"/>
    <property type="match status" value="1"/>
</dbReference>
<evidence type="ECO:0000259" key="3">
    <source>
        <dbReference type="PROSITE" id="PS51406"/>
    </source>
</evidence>
<organism evidence="4 5">
    <name type="scientific">Ranitomeya imitator</name>
    <name type="common">mimic poison frog</name>
    <dbReference type="NCBI Taxonomy" id="111125"/>
    <lineage>
        <taxon>Eukaryota</taxon>
        <taxon>Metazoa</taxon>
        <taxon>Chordata</taxon>
        <taxon>Craniata</taxon>
        <taxon>Vertebrata</taxon>
        <taxon>Euteleostomi</taxon>
        <taxon>Amphibia</taxon>
        <taxon>Batrachia</taxon>
        <taxon>Anura</taxon>
        <taxon>Neobatrachia</taxon>
        <taxon>Hyloidea</taxon>
        <taxon>Dendrobatidae</taxon>
        <taxon>Dendrobatinae</taxon>
        <taxon>Ranitomeya</taxon>
    </lineage>
</organism>
<dbReference type="Gene3D" id="3.90.215.10">
    <property type="entry name" value="Gamma Fibrinogen, chain A, domain 1"/>
    <property type="match status" value="1"/>
</dbReference>
<keyword evidence="5" id="KW-1185">Reference proteome</keyword>